<dbReference type="STRING" id="118168.MC7420_139"/>
<dbReference type="Pfam" id="PF13304">
    <property type="entry name" value="AAA_21"/>
    <property type="match status" value="1"/>
</dbReference>
<reference evidence="2 3" key="1">
    <citation type="submission" date="2008-07" db="EMBL/GenBank/DDBJ databases">
        <authorList>
            <person name="Tandeau de Marsac N."/>
            <person name="Ferriera S."/>
            <person name="Johnson J."/>
            <person name="Kravitz S."/>
            <person name="Beeson K."/>
            <person name="Sutton G."/>
            <person name="Rogers Y.-H."/>
            <person name="Friedman R."/>
            <person name="Frazier M."/>
            <person name="Venter J.C."/>
        </authorList>
    </citation>
    <scope>NUCLEOTIDE SEQUENCE [LARGE SCALE GENOMIC DNA]</scope>
    <source>
        <strain evidence="2 3">PCC 7420</strain>
    </source>
</reference>
<dbReference type="GO" id="GO:0016887">
    <property type="term" value="F:ATP hydrolysis activity"/>
    <property type="evidence" value="ECO:0007669"/>
    <property type="project" value="InterPro"/>
</dbReference>
<dbReference type="PANTHER" id="PTHR32182:SF22">
    <property type="entry name" value="ATP-DEPENDENT ENDONUCLEASE, OLD FAMILY-RELATED"/>
    <property type="match status" value="1"/>
</dbReference>
<evidence type="ECO:0000313" key="3">
    <source>
        <dbReference type="Proteomes" id="UP000003835"/>
    </source>
</evidence>
<evidence type="ECO:0000259" key="1">
    <source>
        <dbReference type="Pfam" id="PF13304"/>
    </source>
</evidence>
<accession>B4W4N4</accession>
<dbReference type="Gene3D" id="3.40.50.300">
    <property type="entry name" value="P-loop containing nucleotide triphosphate hydrolases"/>
    <property type="match status" value="2"/>
</dbReference>
<protein>
    <recommendedName>
        <fullName evidence="1">ATPase AAA-type core domain-containing protein</fullName>
    </recommendedName>
</protein>
<name>B4W4N4_9CYAN</name>
<evidence type="ECO:0000313" key="2">
    <source>
        <dbReference type="EMBL" id="EDX70850.1"/>
    </source>
</evidence>
<dbReference type="eggNOG" id="COG4637">
    <property type="taxonomic scope" value="Bacteria"/>
</dbReference>
<dbReference type="HOGENOM" id="CLU_728900_0_0_3"/>
<proteinExistence type="predicted"/>
<dbReference type="GO" id="GO:0000731">
    <property type="term" value="P:DNA synthesis involved in DNA repair"/>
    <property type="evidence" value="ECO:0007669"/>
    <property type="project" value="TreeGrafter"/>
</dbReference>
<dbReference type="GO" id="GO:0006302">
    <property type="term" value="P:double-strand break repair"/>
    <property type="evidence" value="ECO:0007669"/>
    <property type="project" value="TreeGrafter"/>
</dbReference>
<organism evidence="2 3">
    <name type="scientific">Coleofasciculus chthonoplastes PCC 7420</name>
    <dbReference type="NCBI Taxonomy" id="118168"/>
    <lineage>
        <taxon>Bacteria</taxon>
        <taxon>Bacillati</taxon>
        <taxon>Cyanobacteriota</taxon>
        <taxon>Cyanophyceae</taxon>
        <taxon>Coleofasciculales</taxon>
        <taxon>Coleofasciculaceae</taxon>
        <taxon>Coleofasciculus</taxon>
    </lineage>
</organism>
<keyword evidence="3" id="KW-1185">Reference proteome</keyword>
<feature type="domain" description="ATPase AAA-type core" evidence="1">
    <location>
        <begin position="5"/>
        <end position="305"/>
    </location>
</feature>
<dbReference type="Proteomes" id="UP000003835">
    <property type="component" value="Unassembled WGS sequence"/>
</dbReference>
<dbReference type="InterPro" id="IPR027417">
    <property type="entry name" value="P-loop_NTPase"/>
</dbReference>
<dbReference type="PANTHER" id="PTHR32182">
    <property type="entry name" value="DNA REPLICATION AND REPAIR PROTEIN RECF"/>
    <property type="match status" value="1"/>
</dbReference>
<gene>
    <name evidence="2" type="ORF">MC7420_139</name>
</gene>
<dbReference type="AlphaFoldDB" id="B4W4N4"/>
<dbReference type="SUPFAM" id="SSF52540">
    <property type="entry name" value="P-loop containing nucleoside triphosphate hydrolases"/>
    <property type="match status" value="1"/>
</dbReference>
<dbReference type="GO" id="GO:0005524">
    <property type="term" value="F:ATP binding"/>
    <property type="evidence" value="ECO:0007669"/>
    <property type="project" value="InterPro"/>
</dbReference>
<dbReference type="InterPro" id="IPR003959">
    <property type="entry name" value="ATPase_AAA_core"/>
</dbReference>
<dbReference type="EMBL" id="DS989880">
    <property type="protein sequence ID" value="EDX70850.1"/>
    <property type="molecule type" value="Genomic_DNA"/>
</dbReference>
<sequence length="352" mass="40112">MPSALLIGKNGSGKSTIADALEVLQKISQGVNRIRDLEQLDIISSKDFARRRSDVPIRFEIEVLLDHKLYNYVLALELPEKFSELRVSEEQLLVSGDPIYSRKEAQVTLYSSTQNREAQFRLDWHLVALPVIQEQSETDPLHIFKTWLAQMIILAPIPSLMTGDSKGDTLEPRRDGSNFGEWISGLLSRYPAAYTKIYRYLRDVMPDIQDFLNQPVGKDSKSMIVRFEANNANLHINFKDLSDGEKCFFVCAVVLAANEYYGSSFCFWDEPENYLSLSEIGYFVMSLRRSFKQKGQILATSHNEEAIRKFSDDNTFVLDRKSHLEPTLVRLLSDIPVTGDLINTLICGDIEL</sequence>